<reference evidence="3" key="1">
    <citation type="submission" date="2011-07" db="EMBL/GenBank/DDBJ databases">
        <authorList>
            <consortium name="Caenorhabditis brenneri Sequencing and Analysis Consortium"/>
            <person name="Wilson R.K."/>
        </authorList>
    </citation>
    <scope>NUCLEOTIDE SEQUENCE [LARGE SCALE GENOMIC DNA]</scope>
    <source>
        <strain evidence="3">PB2801</strain>
    </source>
</reference>
<organism evidence="3">
    <name type="scientific">Caenorhabditis brenneri</name>
    <name type="common">Nematode worm</name>
    <dbReference type="NCBI Taxonomy" id="135651"/>
    <lineage>
        <taxon>Eukaryota</taxon>
        <taxon>Metazoa</taxon>
        <taxon>Ecdysozoa</taxon>
        <taxon>Nematoda</taxon>
        <taxon>Chromadorea</taxon>
        <taxon>Rhabditida</taxon>
        <taxon>Rhabditina</taxon>
        <taxon>Rhabditomorpha</taxon>
        <taxon>Rhabditoidea</taxon>
        <taxon>Rhabditidae</taxon>
        <taxon>Peloderinae</taxon>
        <taxon>Caenorhabditis</taxon>
    </lineage>
</organism>
<dbReference type="Proteomes" id="UP000008068">
    <property type="component" value="Unassembled WGS sequence"/>
</dbReference>
<proteinExistence type="predicted"/>
<dbReference type="HOGENOM" id="CLU_1152607_0_0_1"/>
<name>G0NKR7_CAEBE</name>
<accession>G0NKR7</accession>
<evidence type="ECO:0000313" key="3">
    <source>
        <dbReference type="Proteomes" id="UP000008068"/>
    </source>
</evidence>
<dbReference type="AlphaFoldDB" id="G0NKR7"/>
<feature type="region of interest" description="Disordered" evidence="1">
    <location>
        <begin position="133"/>
        <end position="165"/>
    </location>
</feature>
<feature type="compositionally biased region" description="Polar residues" evidence="1">
    <location>
        <begin position="65"/>
        <end position="81"/>
    </location>
</feature>
<dbReference type="EMBL" id="GL379902">
    <property type="protein sequence ID" value="EGT33085.1"/>
    <property type="molecule type" value="Genomic_DNA"/>
</dbReference>
<sequence>MPMRKNSCALMKRCSTKDDGKAIKNEQTFKVGITTNEAQVKKMRWIHPARKNPTILVYPYHRQKSSQNPTRRTSEESLQQDATWTRVEKKDKLQQKTTSFQTVDVPTTTRPRQIRSEIPRRNITRDCHILHSSPAHHAVQNTSSVAESIQTTNPPEVQSDGESSRRSLAAKHFAVSLKHIAKQRRQIEALWTEDHPRRQQTIFAGLTFHSKRMAKVIDSVDLDPRHWNWSKHRTKDQQGEG</sequence>
<gene>
    <name evidence="2" type="ORF">CAEBREN_23660</name>
</gene>
<evidence type="ECO:0000313" key="2">
    <source>
        <dbReference type="EMBL" id="EGT33085.1"/>
    </source>
</evidence>
<feature type="region of interest" description="Disordered" evidence="1">
    <location>
        <begin position="62"/>
        <end position="81"/>
    </location>
</feature>
<protein>
    <submittedName>
        <fullName evidence="2">Uncharacterized protein</fullName>
    </submittedName>
</protein>
<evidence type="ECO:0000256" key="1">
    <source>
        <dbReference type="SAM" id="MobiDB-lite"/>
    </source>
</evidence>
<dbReference type="InParanoid" id="G0NKR7"/>
<keyword evidence="3" id="KW-1185">Reference proteome</keyword>
<feature type="compositionally biased region" description="Polar residues" evidence="1">
    <location>
        <begin position="139"/>
        <end position="156"/>
    </location>
</feature>